<keyword evidence="2" id="KW-1185">Reference proteome</keyword>
<name>A0ABR8QWG1_9BACI</name>
<evidence type="ECO:0000313" key="2">
    <source>
        <dbReference type="Proteomes" id="UP000657931"/>
    </source>
</evidence>
<dbReference type="Proteomes" id="UP000657931">
    <property type="component" value="Unassembled WGS sequence"/>
</dbReference>
<gene>
    <name evidence="1" type="ORF">H9655_21115</name>
</gene>
<accession>A0ABR8QWG1</accession>
<organism evidence="1 2">
    <name type="scientific">Cytobacillus stercorigallinarum</name>
    <dbReference type="NCBI Taxonomy" id="2762240"/>
    <lineage>
        <taxon>Bacteria</taxon>
        <taxon>Bacillati</taxon>
        <taxon>Bacillota</taxon>
        <taxon>Bacilli</taxon>
        <taxon>Bacillales</taxon>
        <taxon>Bacillaceae</taxon>
        <taxon>Cytobacillus</taxon>
    </lineage>
</organism>
<dbReference type="RefSeq" id="WP_191817209.1">
    <property type="nucleotide sequence ID" value="NZ_JACSQT010000019.1"/>
</dbReference>
<evidence type="ECO:0000313" key="1">
    <source>
        <dbReference type="EMBL" id="MBD7939547.1"/>
    </source>
</evidence>
<proteinExistence type="predicted"/>
<dbReference type="EMBL" id="JACSQT010000019">
    <property type="protein sequence ID" value="MBD7939547.1"/>
    <property type="molecule type" value="Genomic_DNA"/>
</dbReference>
<comment type="caution">
    <text evidence="1">The sequence shown here is derived from an EMBL/GenBank/DDBJ whole genome shotgun (WGS) entry which is preliminary data.</text>
</comment>
<sequence length="285" mass="32769">MNVNKQVGRLASSKPVGSIKLIGNNGYGKDEAGRTFIVESLEQREQRRLAAIKKSDQRHFSFTHMRHIREITDNLSNKICGYVLMLQPYIQYKSNVLIKPGREELPLDQKGVASALKVTPRTAKAVLQELELQDIVEVTREGYYKVNERYHFRKKAKGDKDMLIKTFFTTLKELKLKPAEMGAIYKLLPYVHYETNMICDNPFEEVPANIRFLTTKQIAEVLQLDEKKAITILRALKKSKAIAETTRFVEDGRTKYITLNHNIFYRKQGEPDSSLVAMFSAKPNK</sequence>
<protein>
    <submittedName>
        <fullName evidence="1">Uncharacterized protein</fullName>
    </submittedName>
</protein>
<reference evidence="1 2" key="1">
    <citation type="submission" date="2020-08" db="EMBL/GenBank/DDBJ databases">
        <title>A Genomic Blueprint of the Chicken Gut Microbiome.</title>
        <authorList>
            <person name="Gilroy R."/>
            <person name="Ravi A."/>
            <person name="Getino M."/>
            <person name="Pursley I."/>
            <person name="Horton D.L."/>
            <person name="Alikhan N.-F."/>
            <person name="Baker D."/>
            <person name="Gharbi K."/>
            <person name="Hall N."/>
            <person name="Watson M."/>
            <person name="Adriaenssens E.M."/>
            <person name="Foster-Nyarko E."/>
            <person name="Jarju S."/>
            <person name="Secka A."/>
            <person name="Antonio M."/>
            <person name="Oren A."/>
            <person name="Chaudhuri R."/>
            <person name="La Ragione R.M."/>
            <person name="Hildebrand F."/>
            <person name="Pallen M.J."/>
        </authorList>
    </citation>
    <scope>NUCLEOTIDE SEQUENCE [LARGE SCALE GENOMIC DNA]</scope>
    <source>
        <strain evidence="1 2">Sa5YUA1</strain>
    </source>
</reference>